<evidence type="ECO:0000313" key="2">
    <source>
        <dbReference type="EMBL" id="QRC98034.1"/>
    </source>
</evidence>
<dbReference type="Proteomes" id="UP000663193">
    <property type="component" value="Chromosome 8"/>
</dbReference>
<feature type="compositionally biased region" description="Polar residues" evidence="1">
    <location>
        <begin position="296"/>
        <end position="308"/>
    </location>
</feature>
<dbReference type="VEuPathDB" id="FungiDB:JI435_041430"/>
<reference evidence="3" key="1">
    <citation type="journal article" date="2021" name="BMC Genomics">
        <title>Chromosome-level genome assembly and manually-curated proteome of model necrotroph Parastagonospora nodorum Sn15 reveals a genome-wide trove of candidate effector homologs, and redundancy of virulence-related functions within an accessory chromosome.</title>
        <authorList>
            <person name="Bertazzoni S."/>
            <person name="Jones D.A.B."/>
            <person name="Phan H.T."/>
            <person name="Tan K.-C."/>
            <person name="Hane J.K."/>
        </authorList>
    </citation>
    <scope>NUCLEOTIDE SEQUENCE [LARGE SCALE GENOMIC DNA]</scope>
    <source>
        <strain evidence="3">SN15 / ATCC MYA-4574 / FGSC 10173)</strain>
    </source>
</reference>
<feature type="compositionally biased region" description="Polar residues" evidence="1">
    <location>
        <begin position="42"/>
        <end position="60"/>
    </location>
</feature>
<evidence type="ECO:0000256" key="1">
    <source>
        <dbReference type="SAM" id="MobiDB-lite"/>
    </source>
</evidence>
<dbReference type="OMA" id="YSSMAYE"/>
<proteinExistence type="predicted"/>
<protein>
    <submittedName>
        <fullName evidence="2">Uncharacterized protein</fullName>
    </submittedName>
</protein>
<feature type="region of interest" description="Disordered" evidence="1">
    <location>
        <begin position="292"/>
        <end position="313"/>
    </location>
</feature>
<dbReference type="AlphaFoldDB" id="A0A7U2F3H4"/>
<feature type="compositionally biased region" description="Polar residues" evidence="1">
    <location>
        <begin position="22"/>
        <end position="32"/>
    </location>
</feature>
<feature type="region of interest" description="Disordered" evidence="1">
    <location>
        <begin position="1"/>
        <end position="179"/>
    </location>
</feature>
<dbReference type="EMBL" id="CP069030">
    <property type="protein sequence ID" value="QRC98034.1"/>
    <property type="molecule type" value="Genomic_DNA"/>
</dbReference>
<name>A0A7U2F3H4_PHANO</name>
<feature type="compositionally biased region" description="Low complexity" evidence="1">
    <location>
        <begin position="1"/>
        <end position="13"/>
    </location>
</feature>
<feature type="region of interest" description="Disordered" evidence="1">
    <location>
        <begin position="450"/>
        <end position="500"/>
    </location>
</feature>
<evidence type="ECO:0000313" key="3">
    <source>
        <dbReference type="Proteomes" id="UP000663193"/>
    </source>
</evidence>
<sequence>MSSGSSTSTMDTPPDAPAMSSAPLQPATSSAAVKTHDDCIATSPSTPLTKPEQQQLTPSDCRTLKKILDDANGSPPALSPAKKQQDGRLLSVAASENGGSDGGNEDEVQYSKTQYGYGDELEAGYEDEDDSMELSDGDLNGHDAEGSDDDGDTIEDIMNTPGTTAPPARPQHLDGIYQHESPTCDDAEIRVQRAAIEEAVKKERVNQEHEEAFDVPYDSDYLDVASIKRQDVSLNLFVDSLFQTAQIAQVQSGLSRIEEDDETEFELDRLNANERRISRRFAPAPISRRASEESLPLSSFQATPSSRPTVVATPSGHHLAFTPTSTIPTTSFAKTLKDFKKYSGKENSPSKSRRNASLPEEIAELAKEANEEEDLEKYREIDLAPMEPIMESKNAGDLITFGTSATSSILTPPIDVISPTRVAQRTASVDQTSAVQNLLLAKSPIDSEYVDKSKTTNVETQAPPSEAVAALPSLPAEQPKEDKADPKDADATHGSEGRQVSLFHEPPTFVKVVALLPETMFWVTVAPVVKYSSMAYEAMVSQFTKLEL</sequence>
<dbReference type="OrthoDB" id="3796057at2759"/>
<feature type="compositionally biased region" description="Acidic residues" evidence="1">
    <location>
        <begin position="146"/>
        <end position="155"/>
    </location>
</feature>
<gene>
    <name evidence="2" type="ORF">JI435_041430</name>
</gene>
<accession>A0A7U2F3H4</accession>
<feature type="compositionally biased region" description="Acidic residues" evidence="1">
    <location>
        <begin position="119"/>
        <end position="136"/>
    </location>
</feature>
<feature type="compositionally biased region" description="Basic and acidic residues" evidence="1">
    <location>
        <begin position="478"/>
        <end position="496"/>
    </location>
</feature>
<keyword evidence="3" id="KW-1185">Reference proteome</keyword>
<organism evidence="2 3">
    <name type="scientific">Phaeosphaeria nodorum (strain SN15 / ATCC MYA-4574 / FGSC 10173)</name>
    <name type="common">Glume blotch fungus</name>
    <name type="synonym">Parastagonospora nodorum</name>
    <dbReference type="NCBI Taxonomy" id="321614"/>
    <lineage>
        <taxon>Eukaryota</taxon>
        <taxon>Fungi</taxon>
        <taxon>Dikarya</taxon>
        <taxon>Ascomycota</taxon>
        <taxon>Pezizomycotina</taxon>
        <taxon>Dothideomycetes</taxon>
        <taxon>Pleosporomycetidae</taxon>
        <taxon>Pleosporales</taxon>
        <taxon>Pleosporineae</taxon>
        <taxon>Phaeosphaeriaceae</taxon>
        <taxon>Parastagonospora</taxon>
    </lineage>
</organism>